<keyword evidence="2" id="KW-1185">Reference proteome</keyword>
<accession>A0A3G9IZZ2</accession>
<dbReference type="EMBL" id="AP019308">
    <property type="protein sequence ID" value="BBH19211.1"/>
    <property type="molecule type" value="Genomic_DNA"/>
</dbReference>
<organism evidence="1 2">
    <name type="scientific">Paenibacillus baekrokdamisoli</name>
    <dbReference type="NCBI Taxonomy" id="1712516"/>
    <lineage>
        <taxon>Bacteria</taxon>
        <taxon>Bacillati</taxon>
        <taxon>Bacillota</taxon>
        <taxon>Bacilli</taxon>
        <taxon>Bacillales</taxon>
        <taxon>Paenibacillaceae</taxon>
        <taxon>Paenibacillus</taxon>
    </lineage>
</organism>
<evidence type="ECO:0000313" key="1">
    <source>
        <dbReference type="EMBL" id="BBH19211.1"/>
    </source>
</evidence>
<dbReference type="Proteomes" id="UP000275368">
    <property type="component" value="Chromosome"/>
</dbReference>
<evidence type="ECO:0000313" key="2">
    <source>
        <dbReference type="Proteomes" id="UP000275368"/>
    </source>
</evidence>
<proteinExistence type="predicted"/>
<reference evidence="1 2" key="1">
    <citation type="submission" date="2018-11" db="EMBL/GenBank/DDBJ databases">
        <title>Complete genome sequence of Paenibacillus baekrokdamisoli strain KCTC 33723.</title>
        <authorList>
            <person name="Kang S.W."/>
            <person name="Lee K.C."/>
            <person name="Kim K.K."/>
            <person name="Kim J.S."/>
            <person name="Kim D.S."/>
            <person name="Ko S.H."/>
            <person name="Yang S.H."/>
            <person name="Lee J.S."/>
        </authorList>
    </citation>
    <scope>NUCLEOTIDE SEQUENCE [LARGE SCALE GENOMIC DNA]</scope>
    <source>
        <strain evidence="1 2">KCTC 33723</strain>
    </source>
</reference>
<dbReference type="AlphaFoldDB" id="A0A3G9IZZ2"/>
<dbReference type="KEGG" id="pbk:Back11_05560"/>
<sequence length="57" mass="6509">MKTGSGRREDLPDKAYTFSMTYEGTYMEKAQNTGPSPIVVLACLTWAPIRRKRRTRA</sequence>
<protein>
    <submittedName>
        <fullName evidence="1">Uncharacterized protein</fullName>
    </submittedName>
</protein>
<gene>
    <name evidence="1" type="ORF">Back11_05560</name>
</gene>
<name>A0A3G9IZZ2_9BACL</name>